<feature type="region of interest" description="Disordered" evidence="1">
    <location>
        <begin position="1"/>
        <end position="54"/>
    </location>
</feature>
<evidence type="ECO:0000313" key="3">
    <source>
        <dbReference type="Proteomes" id="UP001341281"/>
    </source>
</evidence>
<proteinExistence type="predicted"/>
<accession>A0AAQ3T047</accession>
<protein>
    <submittedName>
        <fullName evidence="2">Uncharacterized protein</fullName>
    </submittedName>
</protein>
<evidence type="ECO:0000313" key="2">
    <source>
        <dbReference type="EMBL" id="WVZ64185.1"/>
    </source>
</evidence>
<sequence length="54" mass="6363">MHSVRSLHTLGMHIDPALAEREIPVIEEPKTRNPSCSKKSTRSRTRLHRRRHRP</sequence>
<dbReference type="Proteomes" id="UP001341281">
    <property type="component" value="Chromosome 03"/>
</dbReference>
<keyword evidence="3" id="KW-1185">Reference proteome</keyword>
<dbReference type="AlphaFoldDB" id="A0AAQ3T047"/>
<feature type="compositionally biased region" description="Basic residues" evidence="1">
    <location>
        <begin position="39"/>
        <end position="54"/>
    </location>
</feature>
<evidence type="ECO:0000256" key="1">
    <source>
        <dbReference type="SAM" id="MobiDB-lite"/>
    </source>
</evidence>
<feature type="compositionally biased region" description="Basic and acidic residues" evidence="1">
    <location>
        <begin position="18"/>
        <end position="31"/>
    </location>
</feature>
<name>A0AAQ3T047_PASNO</name>
<dbReference type="EMBL" id="CP144747">
    <property type="protein sequence ID" value="WVZ64185.1"/>
    <property type="molecule type" value="Genomic_DNA"/>
</dbReference>
<organism evidence="2 3">
    <name type="scientific">Paspalum notatum var. saurae</name>
    <dbReference type="NCBI Taxonomy" id="547442"/>
    <lineage>
        <taxon>Eukaryota</taxon>
        <taxon>Viridiplantae</taxon>
        <taxon>Streptophyta</taxon>
        <taxon>Embryophyta</taxon>
        <taxon>Tracheophyta</taxon>
        <taxon>Spermatophyta</taxon>
        <taxon>Magnoliopsida</taxon>
        <taxon>Liliopsida</taxon>
        <taxon>Poales</taxon>
        <taxon>Poaceae</taxon>
        <taxon>PACMAD clade</taxon>
        <taxon>Panicoideae</taxon>
        <taxon>Andropogonodae</taxon>
        <taxon>Paspaleae</taxon>
        <taxon>Paspalinae</taxon>
        <taxon>Paspalum</taxon>
    </lineage>
</organism>
<reference evidence="2 3" key="1">
    <citation type="submission" date="2024-02" db="EMBL/GenBank/DDBJ databases">
        <title>High-quality chromosome-scale genome assembly of Pensacola bahiagrass (Paspalum notatum Flugge var. saurae).</title>
        <authorList>
            <person name="Vega J.M."/>
            <person name="Podio M."/>
            <person name="Orjuela J."/>
            <person name="Siena L.A."/>
            <person name="Pessino S.C."/>
            <person name="Combes M.C."/>
            <person name="Mariac C."/>
            <person name="Albertini E."/>
            <person name="Pupilli F."/>
            <person name="Ortiz J.P.A."/>
            <person name="Leblanc O."/>
        </authorList>
    </citation>
    <scope>NUCLEOTIDE SEQUENCE [LARGE SCALE GENOMIC DNA]</scope>
    <source>
        <strain evidence="2">R1</strain>
        <tissue evidence="2">Leaf</tissue>
    </source>
</reference>
<gene>
    <name evidence="2" type="ORF">U9M48_013747</name>
</gene>